<dbReference type="Proteomes" id="UP000236630">
    <property type="component" value="Unassembled WGS sequence"/>
</dbReference>
<comment type="caution">
    <text evidence="2">The sequence shown here is derived from an EMBL/GenBank/DDBJ whole genome shotgun (WGS) entry which is preliminary data.</text>
</comment>
<protein>
    <submittedName>
        <fullName evidence="2">Uncharacterized protein</fullName>
    </submittedName>
</protein>
<feature type="compositionally biased region" description="Polar residues" evidence="1">
    <location>
        <begin position="226"/>
        <end position="247"/>
    </location>
</feature>
<feature type="compositionally biased region" description="Low complexity" evidence="1">
    <location>
        <begin position="366"/>
        <end position="379"/>
    </location>
</feature>
<name>A0A2H5QDS9_CITUN</name>
<feature type="compositionally biased region" description="Basic and acidic residues" evidence="1">
    <location>
        <begin position="147"/>
        <end position="163"/>
    </location>
</feature>
<dbReference type="AlphaFoldDB" id="A0A2H5QDS9"/>
<feature type="compositionally biased region" description="Basic and acidic residues" evidence="1">
    <location>
        <begin position="398"/>
        <end position="410"/>
    </location>
</feature>
<feature type="region of interest" description="Disordered" evidence="1">
    <location>
        <begin position="364"/>
        <end position="410"/>
    </location>
</feature>
<proteinExistence type="predicted"/>
<feature type="compositionally biased region" description="Acidic residues" evidence="1">
    <location>
        <begin position="71"/>
        <end position="85"/>
    </location>
</feature>
<dbReference type="EMBL" id="BDQV01000320">
    <property type="protein sequence ID" value="GAY62741.1"/>
    <property type="molecule type" value="Genomic_DNA"/>
</dbReference>
<organism evidence="2 3">
    <name type="scientific">Citrus unshiu</name>
    <name type="common">Satsuma mandarin</name>
    <name type="synonym">Citrus nobilis var. unshiu</name>
    <dbReference type="NCBI Taxonomy" id="55188"/>
    <lineage>
        <taxon>Eukaryota</taxon>
        <taxon>Viridiplantae</taxon>
        <taxon>Streptophyta</taxon>
        <taxon>Embryophyta</taxon>
        <taxon>Tracheophyta</taxon>
        <taxon>Spermatophyta</taxon>
        <taxon>Magnoliopsida</taxon>
        <taxon>eudicotyledons</taxon>
        <taxon>Gunneridae</taxon>
        <taxon>Pentapetalae</taxon>
        <taxon>rosids</taxon>
        <taxon>malvids</taxon>
        <taxon>Sapindales</taxon>
        <taxon>Rutaceae</taxon>
        <taxon>Aurantioideae</taxon>
        <taxon>Citrus</taxon>
    </lineage>
</organism>
<feature type="non-terminal residue" evidence="2">
    <location>
        <position position="1"/>
    </location>
</feature>
<feature type="region of interest" description="Disordered" evidence="1">
    <location>
        <begin position="147"/>
        <end position="173"/>
    </location>
</feature>
<accession>A0A2H5QDS9</accession>
<evidence type="ECO:0000313" key="2">
    <source>
        <dbReference type="EMBL" id="GAY62741.1"/>
    </source>
</evidence>
<evidence type="ECO:0000313" key="3">
    <source>
        <dbReference type="Proteomes" id="UP000236630"/>
    </source>
</evidence>
<evidence type="ECO:0000256" key="1">
    <source>
        <dbReference type="SAM" id="MobiDB-lite"/>
    </source>
</evidence>
<keyword evidence="3" id="KW-1185">Reference proteome</keyword>
<feature type="region of interest" description="Disordered" evidence="1">
    <location>
        <begin position="68"/>
        <end position="90"/>
    </location>
</feature>
<reference evidence="2 3" key="1">
    <citation type="journal article" date="2017" name="Front. Genet.">
        <title>Draft sequencing of the heterozygous diploid genome of Satsuma (Citrus unshiu Marc.) using a hybrid assembly approach.</title>
        <authorList>
            <person name="Shimizu T."/>
            <person name="Tanizawa Y."/>
            <person name="Mochizuki T."/>
            <person name="Nagasaki H."/>
            <person name="Yoshioka T."/>
            <person name="Toyoda A."/>
            <person name="Fujiyama A."/>
            <person name="Kaminuma E."/>
            <person name="Nakamura Y."/>
        </authorList>
    </citation>
    <scope>NUCLEOTIDE SEQUENCE [LARGE SCALE GENOMIC DNA]</scope>
    <source>
        <strain evidence="3">cv. Miyagawa wase</strain>
    </source>
</reference>
<gene>
    <name evidence="2" type="ORF">CUMW_220220</name>
</gene>
<dbReference type="STRING" id="55188.A0A2H5QDS9"/>
<feature type="region of interest" description="Disordered" evidence="1">
    <location>
        <begin position="214"/>
        <end position="258"/>
    </location>
</feature>
<sequence>DAAAWLEYFESKALEQQEAARNGTPKPDASIVMQIREKIHGAHHDMMVEDALPHDGLKKSMTIVESKTEEVMEDSVQPEEPEENDNITRYGPAISGEFVYETNSDEGWQEANPKGRSGNAAVRKLSRRRPFLTKLNVNGCEHSNLREKGNRREIVSPAREKASRTTTTELTGMKDSIKLQAKASVSKVYASPPNLTAMASKSLSYNDVAVAPPVEDVPVDGRSQETHGSATQSETTAADTEEVPSSSNEEKPMETNGSKLSAAAEPFNSMTHLLNSVAATSIYDARTSQGMLAEPAVPSAAARVPCRPRSPLYYRNNYSYMMKHGFPKYHSSIMERNLLGPSRIMNPHAPEFVPVRGWQINPGYADSNVSNESNSSNDTSEAEDDKLDKMSSIQGEDNTSRKSSTEAEKSELARQILLSFIVKSN</sequence>